<gene>
    <name evidence="2" type="ORF">ABVK25_004515</name>
</gene>
<reference evidence="2 3" key="1">
    <citation type="submission" date="2024-09" db="EMBL/GenBank/DDBJ databases">
        <title>Rethinking Asexuality: The Enigmatic Case of Functional Sexual Genes in Lepraria (Stereocaulaceae).</title>
        <authorList>
            <person name="Doellman M."/>
            <person name="Sun Y."/>
            <person name="Barcenas-Pena A."/>
            <person name="Lumbsch H.T."/>
            <person name="Grewe F."/>
        </authorList>
    </citation>
    <scope>NUCLEOTIDE SEQUENCE [LARGE SCALE GENOMIC DNA]</scope>
    <source>
        <strain evidence="2 3">Grewe 0041</strain>
    </source>
</reference>
<evidence type="ECO:0008006" key="4">
    <source>
        <dbReference type="Google" id="ProtNLM"/>
    </source>
</evidence>
<evidence type="ECO:0000256" key="1">
    <source>
        <dbReference type="SAM" id="SignalP"/>
    </source>
</evidence>
<feature type="chain" id="PRO_5045441667" description="6-phosphogluconolactonase" evidence="1">
    <location>
        <begin position="22"/>
        <end position="389"/>
    </location>
</feature>
<dbReference type="Gene3D" id="2.130.10.10">
    <property type="entry name" value="YVTN repeat-like/Quinoprotein amine dehydrogenase"/>
    <property type="match status" value="1"/>
</dbReference>
<dbReference type="InterPro" id="IPR015943">
    <property type="entry name" value="WD40/YVTN_repeat-like_dom_sf"/>
</dbReference>
<keyword evidence="3" id="KW-1185">Reference proteome</keyword>
<protein>
    <recommendedName>
        <fullName evidence="4">6-phosphogluconolactonase</fullName>
    </recommendedName>
</protein>
<name>A0ABR4BBD6_9LECA</name>
<dbReference type="EMBL" id="JBHFEH010000012">
    <property type="protein sequence ID" value="KAL2055177.1"/>
    <property type="molecule type" value="Genomic_DNA"/>
</dbReference>
<sequence>MRSSQLLSFIAINVGVTYSLAYPRDSQHRQNRAAYFQDNGSAGNSIVALQISSSDGTLSNPVRTSTGGEGLAGLLAISQDSVVVDDHYLFTVNAGDDTFSLFTISGDDPEHPKLAGKPLPTLGQTPVSVAYSPELQTACVLNSGSTAGISCFSISPTAPHPREVSAPLPKSSSTPPPRPLVIGADITFNPSSTALFATIANGTQAGTIYAYPIKNGHISTTPVISSFPTLSFTFSLNFLDDSDTHLLVTNPHLNSSGAAFVSVSYPSLEITLAKTITIPGQTASCWAAYAPQFDTVYVMDAARPKITALNPETGDVKGQVSFPAAAAGGLDSRVDRDWLYMLTSDSNDPKINVFEIVGGTELLKQVQSLDIFQQVGKIPDLMGMAIWPN</sequence>
<keyword evidence="1" id="KW-0732">Signal</keyword>
<organism evidence="2 3">
    <name type="scientific">Lepraria finkii</name>
    <dbReference type="NCBI Taxonomy" id="1340010"/>
    <lineage>
        <taxon>Eukaryota</taxon>
        <taxon>Fungi</taxon>
        <taxon>Dikarya</taxon>
        <taxon>Ascomycota</taxon>
        <taxon>Pezizomycotina</taxon>
        <taxon>Lecanoromycetes</taxon>
        <taxon>OSLEUM clade</taxon>
        <taxon>Lecanoromycetidae</taxon>
        <taxon>Lecanorales</taxon>
        <taxon>Lecanorineae</taxon>
        <taxon>Stereocaulaceae</taxon>
        <taxon>Lepraria</taxon>
    </lineage>
</organism>
<accession>A0ABR4BBD6</accession>
<evidence type="ECO:0000313" key="3">
    <source>
        <dbReference type="Proteomes" id="UP001590951"/>
    </source>
</evidence>
<feature type="signal peptide" evidence="1">
    <location>
        <begin position="1"/>
        <end position="21"/>
    </location>
</feature>
<evidence type="ECO:0000313" key="2">
    <source>
        <dbReference type="EMBL" id="KAL2055177.1"/>
    </source>
</evidence>
<comment type="caution">
    <text evidence="2">The sequence shown here is derived from an EMBL/GenBank/DDBJ whole genome shotgun (WGS) entry which is preliminary data.</text>
</comment>
<dbReference type="SUPFAM" id="SSF75011">
    <property type="entry name" value="3-carboxy-cis,cis-mucoante lactonizing enzyme"/>
    <property type="match status" value="1"/>
</dbReference>
<proteinExistence type="predicted"/>
<dbReference type="Proteomes" id="UP001590951">
    <property type="component" value="Unassembled WGS sequence"/>
</dbReference>